<evidence type="ECO:0000256" key="3">
    <source>
        <dbReference type="ARBA" id="ARBA00022448"/>
    </source>
</evidence>
<dbReference type="RefSeq" id="WP_119525282.1">
    <property type="nucleotide sequence ID" value="NZ_NRHC01000060.1"/>
</dbReference>
<dbReference type="OrthoDB" id="9775735at2"/>
<feature type="transmembrane region" description="Helical" evidence="8">
    <location>
        <begin position="322"/>
        <end position="339"/>
    </location>
</feature>
<dbReference type="PANTHER" id="PTHR30047:SF7">
    <property type="entry name" value="HIGH-AFFINITY CHOLINE TRANSPORT PROTEIN"/>
    <property type="match status" value="1"/>
</dbReference>
<dbReference type="Pfam" id="PF02028">
    <property type="entry name" value="BCCT"/>
    <property type="match status" value="1"/>
</dbReference>
<evidence type="ECO:0000256" key="6">
    <source>
        <dbReference type="ARBA" id="ARBA00022989"/>
    </source>
</evidence>
<feature type="transmembrane region" description="Helical" evidence="8">
    <location>
        <begin position="351"/>
        <end position="369"/>
    </location>
</feature>
<dbReference type="AlphaFoldDB" id="A0A3A1Y511"/>
<protein>
    <submittedName>
        <fullName evidence="9">Transporter</fullName>
    </submittedName>
</protein>
<dbReference type="GO" id="GO:0022857">
    <property type="term" value="F:transmembrane transporter activity"/>
    <property type="evidence" value="ECO:0007669"/>
    <property type="project" value="InterPro"/>
</dbReference>
<feature type="transmembrane region" description="Helical" evidence="8">
    <location>
        <begin position="142"/>
        <end position="165"/>
    </location>
</feature>
<comment type="subcellular location">
    <subcellularLocation>
        <location evidence="1">Cell membrane</location>
        <topology evidence="1">Multi-pass membrane protein</topology>
    </subcellularLocation>
</comment>
<proteinExistence type="inferred from homology"/>
<dbReference type="GO" id="GO:0005886">
    <property type="term" value="C:plasma membrane"/>
    <property type="evidence" value="ECO:0007669"/>
    <property type="project" value="UniProtKB-SubCell"/>
</dbReference>
<reference evidence="9 10" key="1">
    <citation type="submission" date="2017-08" db="EMBL/GenBank/DDBJ databases">
        <title>Reclassification of Bisgaard taxon 37 and 44.</title>
        <authorList>
            <person name="Christensen H."/>
        </authorList>
    </citation>
    <scope>NUCLEOTIDE SEQUENCE [LARGE SCALE GENOMIC DNA]</scope>
    <source>
        <strain evidence="9 10">B96_3</strain>
    </source>
</reference>
<dbReference type="EMBL" id="NRHC01000060">
    <property type="protein sequence ID" value="RIY32356.1"/>
    <property type="molecule type" value="Genomic_DNA"/>
</dbReference>
<feature type="transmembrane region" description="Helical" evidence="8">
    <location>
        <begin position="55"/>
        <end position="75"/>
    </location>
</feature>
<feature type="transmembrane region" description="Helical" evidence="8">
    <location>
        <begin position="448"/>
        <end position="470"/>
    </location>
</feature>
<evidence type="ECO:0000313" key="10">
    <source>
        <dbReference type="Proteomes" id="UP000265691"/>
    </source>
</evidence>
<feature type="transmembrane region" description="Helical" evidence="8">
    <location>
        <begin position="476"/>
        <end position="496"/>
    </location>
</feature>
<feature type="transmembrane region" description="Helical" evidence="8">
    <location>
        <begin position="96"/>
        <end position="115"/>
    </location>
</feature>
<dbReference type="NCBIfam" id="TIGR00842">
    <property type="entry name" value="bcct"/>
    <property type="match status" value="1"/>
</dbReference>
<keyword evidence="5 8" id="KW-0812">Transmembrane</keyword>
<dbReference type="PROSITE" id="PS01303">
    <property type="entry name" value="BCCT"/>
    <property type="match status" value="1"/>
</dbReference>
<keyword evidence="6 8" id="KW-1133">Transmembrane helix</keyword>
<evidence type="ECO:0000313" key="9">
    <source>
        <dbReference type="EMBL" id="RIY32356.1"/>
    </source>
</evidence>
<name>A0A3A1Y511_9GAMM</name>
<sequence length="674" mass="75283">MSLANFIRRVSSFNPTVITITMVLVLALVVTTIALPTQVSNLLSWAQASIFANWSWFYVLAFSVFVGFLLVLCFSSVGNIKLGAQDEEPEFKFHSWMAMLFAAGMGVGIMFFGVAEPLTHFHSSITTGSTEQRAQEAMLQTFFHWGIHAWAVYGIIALALAYFGFRYKLPLSLRSCFYPLLKDKINGKLGDIIDVFALISTMFGIITTLGFGAMQVGAGLKQIGLIPDDGYIAQVMIIVVVMAIAITSAVSGVGKGVKILSEINLVLALILLIFILCVGPTLYILYAFSDNLGTYLSSVVDLSFKAFAYDSANSGWFTGWTVFYWSWWAAWSPFVGLFIARISRGRTIREFIFGVLAVPSLFCVLWFTVFGDSALWIETHVANGALGELTGRPEILLFKFFEYLPLPTVTSILSLVLISLFFITSADSGIYVLNNFASRDKSLAAPKWQAVMFGLTIVIISVVLLGTGGLGALQTMTLVVALPFTALLLIMCISLWKGLATDKRYFEATEAKTPAWKASTWRDRLEQLLTQSQEKDALQFLKRVAFPAMRELEQELVKTHDVSVDIQKDFSGENPEISFVIHKDNFRDFTYGIRVNVYEEDEQLIQDGQLGFVQHSHTWKPETFFFDGRQGYDVQYMSKDELIADILTHYERYLTTISTDAKDFVSHEQTDLAE</sequence>
<evidence type="ECO:0000256" key="7">
    <source>
        <dbReference type="ARBA" id="ARBA00023136"/>
    </source>
</evidence>
<dbReference type="InterPro" id="IPR000060">
    <property type="entry name" value="BCCT_transptr"/>
</dbReference>
<evidence type="ECO:0000256" key="8">
    <source>
        <dbReference type="SAM" id="Phobius"/>
    </source>
</evidence>
<evidence type="ECO:0000256" key="5">
    <source>
        <dbReference type="ARBA" id="ARBA00022692"/>
    </source>
</evidence>
<feature type="transmembrane region" description="Helical" evidence="8">
    <location>
        <begin position="265"/>
        <end position="288"/>
    </location>
</feature>
<evidence type="ECO:0000256" key="1">
    <source>
        <dbReference type="ARBA" id="ARBA00004651"/>
    </source>
</evidence>
<dbReference type="InterPro" id="IPR018093">
    <property type="entry name" value="BCCT_CS"/>
</dbReference>
<accession>A0A3A1Y511</accession>
<comment type="caution">
    <text evidence="9">The sequence shown here is derived from an EMBL/GenBank/DDBJ whole genome shotgun (WGS) entry which is preliminary data.</text>
</comment>
<organism evidence="9 10">
    <name type="scientific">Psittacicella hinzii</name>
    <dbReference type="NCBI Taxonomy" id="2028575"/>
    <lineage>
        <taxon>Bacteria</taxon>
        <taxon>Pseudomonadati</taxon>
        <taxon>Pseudomonadota</taxon>
        <taxon>Gammaproteobacteria</taxon>
        <taxon>Pasteurellales</taxon>
        <taxon>Psittacicellaceae</taxon>
        <taxon>Psittacicella</taxon>
    </lineage>
</organism>
<evidence type="ECO:0000256" key="4">
    <source>
        <dbReference type="ARBA" id="ARBA00022475"/>
    </source>
</evidence>
<keyword evidence="10" id="KW-1185">Reference proteome</keyword>
<evidence type="ECO:0000256" key="2">
    <source>
        <dbReference type="ARBA" id="ARBA00005658"/>
    </source>
</evidence>
<gene>
    <name evidence="9" type="ORF">CKF54_05090</name>
</gene>
<keyword evidence="3" id="KW-0813">Transport</keyword>
<dbReference type="Proteomes" id="UP000265691">
    <property type="component" value="Unassembled WGS sequence"/>
</dbReference>
<dbReference type="PANTHER" id="PTHR30047">
    <property type="entry name" value="HIGH-AFFINITY CHOLINE TRANSPORT PROTEIN-RELATED"/>
    <property type="match status" value="1"/>
</dbReference>
<feature type="transmembrane region" description="Helical" evidence="8">
    <location>
        <begin position="231"/>
        <end position="253"/>
    </location>
</feature>
<keyword evidence="7 8" id="KW-0472">Membrane</keyword>
<comment type="similarity">
    <text evidence="2">Belongs to the BCCT transporter (TC 2.A.15) family.</text>
</comment>
<keyword evidence="4" id="KW-1003">Cell membrane</keyword>
<feature type="transmembrane region" description="Helical" evidence="8">
    <location>
        <begin position="192"/>
        <end position="211"/>
    </location>
</feature>
<feature type="transmembrane region" description="Helical" evidence="8">
    <location>
        <begin position="12"/>
        <end position="35"/>
    </location>
</feature>
<feature type="transmembrane region" description="Helical" evidence="8">
    <location>
        <begin position="412"/>
        <end position="436"/>
    </location>
</feature>